<dbReference type="PANTHER" id="PTHR21505">
    <property type="entry name" value="MADF DOMAIN-CONTAINING PROTEIN-RELATED"/>
    <property type="match status" value="1"/>
</dbReference>
<evidence type="ECO:0000313" key="3">
    <source>
        <dbReference type="Proteomes" id="UP000037069"/>
    </source>
</evidence>
<comment type="caution">
    <text evidence="2">The sequence shown here is derived from an EMBL/GenBank/DDBJ whole genome shotgun (WGS) entry which is preliminary data.</text>
</comment>
<feature type="domain" description="MADF" evidence="1">
    <location>
        <begin position="9"/>
        <end position="105"/>
    </location>
</feature>
<dbReference type="Proteomes" id="UP000037069">
    <property type="component" value="Unassembled WGS sequence"/>
</dbReference>
<organism evidence="2 3">
    <name type="scientific">Lucilia cuprina</name>
    <name type="common">Green bottle fly</name>
    <name type="synonym">Australian sheep blowfly</name>
    <dbReference type="NCBI Taxonomy" id="7375"/>
    <lineage>
        <taxon>Eukaryota</taxon>
        <taxon>Metazoa</taxon>
        <taxon>Ecdysozoa</taxon>
        <taxon>Arthropoda</taxon>
        <taxon>Hexapoda</taxon>
        <taxon>Insecta</taxon>
        <taxon>Pterygota</taxon>
        <taxon>Neoptera</taxon>
        <taxon>Endopterygota</taxon>
        <taxon>Diptera</taxon>
        <taxon>Brachycera</taxon>
        <taxon>Muscomorpha</taxon>
        <taxon>Oestroidea</taxon>
        <taxon>Calliphoridae</taxon>
        <taxon>Luciliinae</taxon>
        <taxon>Lucilia</taxon>
    </lineage>
</organism>
<dbReference type="EMBL" id="JRES01000932">
    <property type="protein sequence ID" value="KNC27160.1"/>
    <property type="molecule type" value="Genomic_DNA"/>
</dbReference>
<evidence type="ECO:0000259" key="1">
    <source>
        <dbReference type="PROSITE" id="PS51029"/>
    </source>
</evidence>
<dbReference type="Pfam" id="PF10545">
    <property type="entry name" value="MADF_DNA_bdg"/>
    <property type="match status" value="1"/>
</dbReference>
<gene>
    <name evidence="2" type="ORF">FF38_13858</name>
</gene>
<dbReference type="OrthoDB" id="6617753at2759"/>
<reference evidence="2 3" key="1">
    <citation type="journal article" date="2015" name="Nat. Commun.">
        <title>Lucilia cuprina genome unlocks parasitic fly biology to underpin future interventions.</title>
        <authorList>
            <person name="Anstead C.A."/>
            <person name="Korhonen P.K."/>
            <person name="Young N.D."/>
            <person name="Hall R.S."/>
            <person name="Jex A.R."/>
            <person name="Murali S.C."/>
            <person name="Hughes D.S."/>
            <person name="Lee S.F."/>
            <person name="Perry T."/>
            <person name="Stroehlein A.J."/>
            <person name="Ansell B.R."/>
            <person name="Breugelmans B."/>
            <person name="Hofmann A."/>
            <person name="Qu J."/>
            <person name="Dugan S."/>
            <person name="Lee S.L."/>
            <person name="Chao H."/>
            <person name="Dinh H."/>
            <person name="Han Y."/>
            <person name="Doddapaneni H.V."/>
            <person name="Worley K.C."/>
            <person name="Muzny D.M."/>
            <person name="Ioannidis P."/>
            <person name="Waterhouse R.M."/>
            <person name="Zdobnov E.M."/>
            <person name="James P.J."/>
            <person name="Bagnall N.H."/>
            <person name="Kotze A.C."/>
            <person name="Gibbs R.A."/>
            <person name="Richards S."/>
            <person name="Batterham P."/>
            <person name="Gasser R.B."/>
        </authorList>
    </citation>
    <scope>NUCLEOTIDE SEQUENCE [LARGE SCALE GENOMIC DNA]</scope>
    <source>
        <strain evidence="2 3">LS</strain>
        <tissue evidence="2">Full body</tissue>
    </source>
</reference>
<keyword evidence="3" id="KW-1185">Reference proteome</keyword>
<name>A0A0L0C4D3_LUCCU</name>
<proteinExistence type="predicted"/>
<dbReference type="InterPro" id="IPR006578">
    <property type="entry name" value="MADF-dom"/>
</dbReference>
<evidence type="ECO:0000313" key="2">
    <source>
        <dbReference type="EMBL" id="KNC27160.1"/>
    </source>
</evidence>
<dbReference type="PROSITE" id="PS51029">
    <property type="entry name" value="MADF"/>
    <property type="match status" value="1"/>
</dbReference>
<dbReference type="AlphaFoldDB" id="A0A0L0C4D3"/>
<protein>
    <recommendedName>
        <fullName evidence="1">MADF domain-containing protein</fullName>
    </recommendedName>
</protein>
<dbReference type="SMART" id="SM00595">
    <property type="entry name" value="MADF"/>
    <property type="match status" value="1"/>
</dbReference>
<dbReference type="OMA" id="NGIRTCF"/>
<accession>A0A0L0C4D3</accession>
<dbReference type="PANTHER" id="PTHR21505:SF8">
    <property type="entry name" value="DPT-YFP REPRESSOR BY OVEREXPRESSION, ISOFORM D-RELATED"/>
    <property type="match status" value="1"/>
</dbReference>
<sequence>MEDTSKMRSCIELYKSMPELWDCKNENYKNKNIRNKRYNKLLVEYKKVKKDSTLDELKKKIANMRTCYRRELKKVLRSQKSGTNDIYVSNLWYFDYFDFLRDVEMPGRSSLSSDEEESGIINVKKMKMSKKSTTADTRIELLKKAVDHLESSAKITKVEDEANTYANGWAYMYKQMNPNQQLFAKRAIEEILILGRFNKLNFDTVQCITNQSANSLTTISRDTTPCSTRSMPVNFYEDSVHFPKNET</sequence>